<sequence length="42" mass="4423">MRLAEALAWMGALALIIAAPLIFGATFIQLQEGARALLRGAL</sequence>
<keyword evidence="1" id="KW-1133">Transmembrane helix</keyword>
<gene>
    <name evidence="2" type="ORF">NRP21_07135</name>
</gene>
<keyword evidence="3" id="KW-1185">Reference proteome</keyword>
<name>A0ABT1X140_9PROT</name>
<keyword evidence="1" id="KW-0812">Transmembrane</keyword>
<feature type="transmembrane region" description="Helical" evidence="1">
    <location>
        <begin position="6"/>
        <end position="30"/>
    </location>
</feature>
<organism evidence="2 3">
    <name type="scientific">Roseomonas populi</name>
    <dbReference type="NCBI Taxonomy" id="3121582"/>
    <lineage>
        <taxon>Bacteria</taxon>
        <taxon>Pseudomonadati</taxon>
        <taxon>Pseudomonadota</taxon>
        <taxon>Alphaproteobacteria</taxon>
        <taxon>Acetobacterales</taxon>
        <taxon>Roseomonadaceae</taxon>
        <taxon>Roseomonas</taxon>
    </lineage>
</organism>
<accession>A0ABT1X140</accession>
<reference evidence="2 3" key="1">
    <citation type="submission" date="2022-06" db="EMBL/GenBank/DDBJ databases">
        <title>Roseomonas CN29.</title>
        <authorList>
            <person name="Cheng Y."/>
            <person name="He X."/>
        </authorList>
    </citation>
    <scope>NUCLEOTIDE SEQUENCE [LARGE SCALE GENOMIC DNA]</scope>
    <source>
        <strain evidence="2 3">CN29</strain>
    </source>
</reference>
<dbReference type="EMBL" id="JANJOU010000003">
    <property type="protein sequence ID" value="MCR0981820.1"/>
    <property type="molecule type" value="Genomic_DNA"/>
</dbReference>
<evidence type="ECO:0000313" key="2">
    <source>
        <dbReference type="EMBL" id="MCR0981820.1"/>
    </source>
</evidence>
<protein>
    <submittedName>
        <fullName evidence="2">Uncharacterized protein</fullName>
    </submittedName>
</protein>
<comment type="caution">
    <text evidence="2">The sequence shown here is derived from an EMBL/GenBank/DDBJ whole genome shotgun (WGS) entry which is preliminary data.</text>
</comment>
<proteinExistence type="predicted"/>
<dbReference type="Proteomes" id="UP001524642">
    <property type="component" value="Unassembled WGS sequence"/>
</dbReference>
<keyword evidence="1" id="KW-0472">Membrane</keyword>
<evidence type="ECO:0000256" key="1">
    <source>
        <dbReference type="SAM" id="Phobius"/>
    </source>
</evidence>
<evidence type="ECO:0000313" key="3">
    <source>
        <dbReference type="Proteomes" id="UP001524642"/>
    </source>
</evidence>
<dbReference type="RefSeq" id="WP_257715482.1">
    <property type="nucleotide sequence ID" value="NZ_JANJOU010000003.1"/>
</dbReference>